<dbReference type="Gene3D" id="1.10.132.30">
    <property type="match status" value="1"/>
</dbReference>
<dbReference type="Proteomes" id="UP001177003">
    <property type="component" value="Chromosome 0"/>
</dbReference>
<dbReference type="GO" id="GO:0003677">
    <property type="term" value="F:DNA binding"/>
    <property type="evidence" value="ECO:0007669"/>
    <property type="project" value="InterPro"/>
</dbReference>
<dbReference type="Gene3D" id="1.10.274.100">
    <property type="entry name" value="RNA polymerase Rpb1, domain 3"/>
    <property type="match status" value="1"/>
</dbReference>
<evidence type="ECO:0000256" key="7">
    <source>
        <dbReference type="ARBA" id="ARBA00022833"/>
    </source>
</evidence>
<keyword evidence="3 12" id="KW-0240">DNA-directed RNA polymerase</keyword>
<feature type="region of interest" description="Disordered" evidence="14">
    <location>
        <begin position="327"/>
        <end position="357"/>
    </location>
</feature>
<evidence type="ECO:0000259" key="15">
    <source>
        <dbReference type="SMART" id="SM00663"/>
    </source>
</evidence>
<dbReference type="EC" id="2.7.7.6" evidence="12"/>
<evidence type="ECO:0000256" key="3">
    <source>
        <dbReference type="ARBA" id="ARBA00022478"/>
    </source>
</evidence>
<evidence type="ECO:0000256" key="14">
    <source>
        <dbReference type="SAM" id="MobiDB-lite"/>
    </source>
</evidence>
<comment type="similarity">
    <text evidence="2 12">Belongs to the RNA polymerase beta' chain family.</text>
</comment>
<keyword evidence="13" id="KW-0175">Coiled coil</keyword>
<dbReference type="InterPro" id="IPR047107">
    <property type="entry name" value="DNA-dir_RNA_pol1_lsu_C"/>
</dbReference>
<feature type="compositionally biased region" description="Acidic residues" evidence="14">
    <location>
        <begin position="1372"/>
        <end position="1406"/>
    </location>
</feature>
<dbReference type="Gene3D" id="6.20.50.80">
    <property type="match status" value="1"/>
</dbReference>
<keyword evidence="7" id="KW-0862">Zinc</keyword>
<dbReference type="GO" id="GO:0006351">
    <property type="term" value="P:DNA-templated transcription"/>
    <property type="evidence" value="ECO:0007669"/>
    <property type="project" value="InterPro"/>
</dbReference>
<feature type="compositionally biased region" description="Basic and acidic residues" evidence="14">
    <location>
        <begin position="1472"/>
        <end position="1481"/>
    </location>
</feature>
<dbReference type="GO" id="GO:0003899">
    <property type="term" value="F:DNA-directed RNA polymerase activity"/>
    <property type="evidence" value="ECO:0007669"/>
    <property type="project" value="UniProtKB-EC"/>
</dbReference>
<dbReference type="Pfam" id="PF04997">
    <property type="entry name" value="RNA_pol_Rpb1_1"/>
    <property type="match status" value="1"/>
</dbReference>
<dbReference type="PANTHER" id="PTHR19376">
    <property type="entry name" value="DNA-DIRECTED RNA POLYMERASE"/>
    <property type="match status" value="1"/>
</dbReference>
<name>A0AA35YAK4_LACSI</name>
<dbReference type="PANTHER" id="PTHR19376:SF11">
    <property type="entry name" value="DNA-DIRECTED RNA POLYMERASE I SUBUNIT RPA1"/>
    <property type="match status" value="1"/>
</dbReference>
<dbReference type="EMBL" id="OX465086">
    <property type="protein sequence ID" value="CAI9264153.1"/>
    <property type="molecule type" value="Genomic_DNA"/>
</dbReference>
<keyword evidence="4 12" id="KW-0808">Transferase</keyword>
<dbReference type="GO" id="GO:0005736">
    <property type="term" value="C:RNA polymerase I complex"/>
    <property type="evidence" value="ECO:0007669"/>
    <property type="project" value="TreeGrafter"/>
</dbReference>
<comment type="catalytic activity">
    <reaction evidence="11 12">
        <text>RNA(n) + a ribonucleoside 5'-triphosphate = RNA(n+1) + diphosphate</text>
        <dbReference type="Rhea" id="RHEA:21248"/>
        <dbReference type="Rhea" id="RHEA-COMP:14527"/>
        <dbReference type="Rhea" id="RHEA-COMP:17342"/>
        <dbReference type="ChEBI" id="CHEBI:33019"/>
        <dbReference type="ChEBI" id="CHEBI:61557"/>
        <dbReference type="ChEBI" id="CHEBI:140395"/>
        <dbReference type="EC" id="2.7.7.6"/>
    </reaction>
</comment>
<gene>
    <name evidence="16" type="ORF">LSALG_LOCUS4817</name>
</gene>
<sequence length="1710" mass="191516">MPMKEIRKQALSQLPAPLCASALLHPHHSSALISRPSPLLRPYCSLVLSAAVKLERGRSKASMAQTTEGASEIVEGVRFSFMTDEEVRKHSVLKITNPILLDSVGRPMPGGLYDPLLGPMDEQAPCKSCGQQSFQCPGHCGHIDLVSPVYNPLLFDMLFTLIRKTCFFCRHFRSGKEEVNVCTSKLLKIAKGDVSGAKDYVINNSDSKDIDLEDNDFSHGSSSTLHSGSQSESPEETQHDFWTSVQYIEARNLLKEFLANPSKSCKNCEAKNPKISKPTFGSFRMEMTVADAEKNYMKGYKLGSIQDEELEDGEDDKTSEVINVNEVSEDERVDTAGTNSFSPSSSNKKKIKKKKSKVPSDFKELKNNYTGTLLPSRVISIVKDLWENEADLCAYLCNIQQERLTGSFKTTGYTMFFLEALLVPPTKFRPAAKAGDAVMENPQTVLLGKVLQSNISLGNAHINKLEGSKIADRWRDLQQSVNVLFDSKTATNPNLKNANTGICQLLEKKEGIFRQKMMGKRVNYACRSVISPDPYLAVNEIGVPPYFALRLTYPERVTPWNVVKLRDSIINGSDIHPGATHYADKVSTVRLPQSKKMRISISRKLPSSRGTAIQSKNSSDYDFEGKIVYRHLQDGDIVLVNRQPTLHKPSIMAHVVRVLKGEKTLRMHYANCSSYNADFDGDEMNVHLPQDEISRSEAYNIVNANNQYIVPTRGDTVRGLIQDHIVSSVLLTMKDTFLNREQFNQLLYASGVFNGGNSRHGKTSFTDKGCFVKPVLPAVWKPKPLWTGKQVITALLNHLTRGYTPCIVDNKVKIPEQYFQGKEDKNKKNKKRKKEVVELKNEIDETRLLIWKNELVSGVIDKAQFGKYGLVHTVQELYGPDIAGLLLGAFSRLFTNYLQFHGFTCGLDDLMVSPDCDKEMKMELEGEDVGEKVHRKFVNLENQKLGTRELQLETEKIIRSNGATASASLDNLMQTELRDKGSMISKKWLPKGLMKPFPQNCISLMTISGAKGSSVNFQQISFLLGQQELEGKRVPRMVSGKTLPSFSPWDFTARAGGYIIDRFLTGLRPQEYYFHCMAGREGLVDTAVKTSRSGYLQRCLIKNLESLKVSYDYTVRDADGSIVQFYYGEDGVDVHQTSFLNNVQVLKANREIVCQKLNEPLEFNSYIQELPQGIQDKVKSYKQKGKKEKDDLLMLVRQKYLSSLAQPGEPVGVIAGQSVGEPSTQMTLNTFHLAGRGEMNVTLGIPRLQEILMTAAANIKTPIITCPLLQDKSMEDAERLVEKVKKLTVAELMQSVQVSKLPLVIHNNRPCRIYKLMVKLKQPRHVSLHNCQETLRNVFLRALEDAIERHVVLLSRINGIKSVRSSKTERSGEDDEASVDDGGDHDDGEDDDDDDDDRDETADDLGSEYNKRKRQNTDSVEYEDGSEEEDEEEEASSDLDENGGADVANADMATGTDDETEEQGQEQEEGDADKASSKSSEEFVERKFDRSIFVEVKDLTLEVHFRFTNEPEILLAEVAQKAAKKVYIKGSGKLDQCQPVKYSVNVKQVCWNQKNMETAKDKMCALQASGVELPAFWDMEDELDVDHVYSNNIHTMLNTYGVEAARTGIILEMKNVFGSYGVEIDYRHLSLIADHMTHSGGYRPMSRFGSISESVSPFLKMSFETASKFIVEAASHGMMDNLETPTARICLGLPVKVGTGSMELMQKLDI</sequence>
<keyword evidence="5 12" id="KW-0548">Nucleotidyltransferase</keyword>
<dbReference type="SUPFAM" id="SSF64484">
    <property type="entry name" value="beta and beta-prime subunits of DNA dependent RNA-polymerase"/>
    <property type="match status" value="1"/>
</dbReference>
<dbReference type="GO" id="GO:0046872">
    <property type="term" value="F:metal ion binding"/>
    <property type="evidence" value="ECO:0007669"/>
    <property type="project" value="UniProtKB-KW"/>
</dbReference>
<dbReference type="InterPro" id="IPR038120">
    <property type="entry name" value="Rpb1_funnel_sf"/>
</dbReference>
<keyword evidence="8" id="KW-0460">Magnesium</keyword>
<dbReference type="Gene3D" id="3.30.1490.180">
    <property type="entry name" value="RNA polymerase ii"/>
    <property type="match status" value="1"/>
</dbReference>
<dbReference type="Gene3D" id="2.40.40.20">
    <property type="match status" value="1"/>
</dbReference>
<evidence type="ECO:0000256" key="13">
    <source>
        <dbReference type="SAM" id="Coils"/>
    </source>
</evidence>
<comment type="subcellular location">
    <subcellularLocation>
        <location evidence="1">Nucleus</location>
    </subcellularLocation>
</comment>
<comment type="function">
    <text evidence="12">DNA-dependent RNA polymerase catalyzes the transcription of DNA into RNA using the four ribonucleoside triphosphates as substrates.</text>
</comment>
<dbReference type="InterPro" id="IPR015699">
    <property type="entry name" value="DNA-dir_RNA_pol1_lsu_N"/>
</dbReference>
<dbReference type="Pfam" id="PF04998">
    <property type="entry name" value="RNA_pol_Rpb1_5"/>
    <property type="match status" value="1"/>
</dbReference>
<dbReference type="InterPro" id="IPR007080">
    <property type="entry name" value="RNA_pol_Rpb1_1"/>
</dbReference>
<dbReference type="FunFam" id="1.10.150.390:FF:000005">
    <property type="entry name" value="DNA-directed RNA polymerase subunit"/>
    <property type="match status" value="1"/>
</dbReference>
<proteinExistence type="inferred from homology"/>
<dbReference type="FunFam" id="1.10.274.100:FF:000015">
    <property type="entry name" value="DNA-directed RNA polymerase subunit"/>
    <property type="match status" value="1"/>
</dbReference>
<dbReference type="Gene3D" id="6.10.250.2940">
    <property type="match status" value="1"/>
</dbReference>
<dbReference type="CDD" id="cd01435">
    <property type="entry name" value="RNAP_I_RPA1_N"/>
    <property type="match status" value="1"/>
</dbReference>
<dbReference type="InterPro" id="IPR007066">
    <property type="entry name" value="RNA_pol_Rpb1_3"/>
</dbReference>
<dbReference type="Pfam" id="PF05000">
    <property type="entry name" value="RNA_pol_Rpb1_4"/>
    <property type="match status" value="1"/>
</dbReference>
<dbReference type="InterPro" id="IPR007083">
    <property type="entry name" value="RNA_pol_Rpb1_4"/>
</dbReference>
<evidence type="ECO:0000313" key="17">
    <source>
        <dbReference type="Proteomes" id="UP001177003"/>
    </source>
</evidence>
<organism evidence="16 17">
    <name type="scientific">Lactuca saligna</name>
    <name type="common">Willowleaf lettuce</name>
    <dbReference type="NCBI Taxonomy" id="75948"/>
    <lineage>
        <taxon>Eukaryota</taxon>
        <taxon>Viridiplantae</taxon>
        <taxon>Streptophyta</taxon>
        <taxon>Embryophyta</taxon>
        <taxon>Tracheophyta</taxon>
        <taxon>Spermatophyta</taxon>
        <taxon>Magnoliopsida</taxon>
        <taxon>eudicotyledons</taxon>
        <taxon>Gunneridae</taxon>
        <taxon>Pentapetalae</taxon>
        <taxon>asterids</taxon>
        <taxon>campanulids</taxon>
        <taxon>Asterales</taxon>
        <taxon>Asteraceae</taxon>
        <taxon>Cichorioideae</taxon>
        <taxon>Cichorieae</taxon>
        <taxon>Lactucinae</taxon>
        <taxon>Lactuca</taxon>
    </lineage>
</organism>
<keyword evidence="6" id="KW-0479">Metal-binding</keyword>
<dbReference type="InterPro" id="IPR044893">
    <property type="entry name" value="RNA_pol_Rpb1_clamp_domain"/>
</dbReference>
<dbReference type="Gene3D" id="3.30.70.2850">
    <property type="match status" value="1"/>
</dbReference>
<evidence type="ECO:0000256" key="11">
    <source>
        <dbReference type="ARBA" id="ARBA00048552"/>
    </source>
</evidence>
<evidence type="ECO:0000256" key="4">
    <source>
        <dbReference type="ARBA" id="ARBA00022679"/>
    </source>
</evidence>
<dbReference type="InterPro" id="IPR000722">
    <property type="entry name" value="RNA_pol_asu"/>
</dbReference>
<evidence type="ECO:0000256" key="2">
    <source>
        <dbReference type="ARBA" id="ARBA00006460"/>
    </source>
</evidence>
<dbReference type="SMART" id="SM00663">
    <property type="entry name" value="RPOLA_N"/>
    <property type="match status" value="1"/>
</dbReference>
<dbReference type="Gene3D" id="1.10.150.390">
    <property type="match status" value="1"/>
</dbReference>
<protein>
    <recommendedName>
        <fullName evidence="12">DNA-directed RNA polymerase subunit</fullName>
        <ecNumber evidence="12">2.7.7.6</ecNumber>
    </recommendedName>
</protein>
<dbReference type="InterPro" id="IPR007081">
    <property type="entry name" value="RNA_pol_Rpb1_5"/>
</dbReference>
<keyword evidence="10" id="KW-0539">Nucleus</keyword>
<evidence type="ECO:0000256" key="1">
    <source>
        <dbReference type="ARBA" id="ARBA00004123"/>
    </source>
</evidence>
<evidence type="ECO:0000256" key="8">
    <source>
        <dbReference type="ARBA" id="ARBA00022842"/>
    </source>
</evidence>
<keyword evidence="9 12" id="KW-0804">Transcription</keyword>
<feature type="compositionally biased region" description="Basic residues" evidence="14">
    <location>
        <begin position="347"/>
        <end position="357"/>
    </location>
</feature>
<feature type="region of interest" description="Disordered" evidence="14">
    <location>
        <begin position="212"/>
        <end position="239"/>
    </location>
</feature>
<feature type="region of interest" description="Disordered" evidence="14">
    <location>
        <begin position="1364"/>
        <end position="1481"/>
    </location>
</feature>
<evidence type="ECO:0000256" key="12">
    <source>
        <dbReference type="RuleBase" id="RU004279"/>
    </source>
</evidence>
<dbReference type="Gene3D" id="4.10.860.120">
    <property type="entry name" value="RNA polymerase II, clamp domain"/>
    <property type="match status" value="1"/>
</dbReference>
<dbReference type="Pfam" id="PF04983">
    <property type="entry name" value="RNA_pol_Rpb1_3"/>
    <property type="match status" value="1"/>
</dbReference>
<feature type="coiled-coil region" evidence="13">
    <location>
        <begin position="822"/>
        <end position="849"/>
    </location>
</feature>
<evidence type="ECO:0000256" key="10">
    <source>
        <dbReference type="ARBA" id="ARBA00023242"/>
    </source>
</evidence>
<evidence type="ECO:0000313" key="16">
    <source>
        <dbReference type="EMBL" id="CAI9264153.1"/>
    </source>
</evidence>
<dbReference type="InterPro" id="IPR045867">
    <property type="entry name" value="DNA-dir_RpoC_beta_prime"/>
</dbReference>
<evidence type="ECO:0000256" key="9">
    <source>
        <dbReference type="ARBA" id="ARBA00023163"/>
    </source>
</evidence>
<reference evidence="16" key="1">
    <citation type="submission" date="2023-04" db="EMBL/GenBank/DDBJ databases">
        <authorList>
            <person name="Vijverberg K."/>
            <person name="Xiong W."/>
            <person name="Schranz E."/>
        </authorList>
    </citation>
    <scope>NUCLEOTIDE SEQUENCE</scope>
</reference>
<dbReference type="CDD" id="cd02735">
    <property type="entry name" value="RNAP_I_Rpa1_C"/>
    <property type="match status" value="1"/>
</dbReference>
<dbReference type="InterPro" id="IPR006592">
    <property type="entry name" value="RNA_pol_N"/>
</dbReference>
<feature type="compositionally biased region" description="Low complexity" evidence="14">
    <location>
        <begin position="218"/>
        <end position="232"/>
    </location>
</feature>
<keyword evidence="17" id="KW-1185">Reference proteome</keyword>
<accession>A0AA35YAK4</accession>
<dbReference type="InterPro" id="IPR042102">
    <property type="entry name" value="RNA_pol_Rpb1_3_sf"/>
</dbReference>
<evidence type="ECO:0000256" key="5">
    <source>
        <dbReference type="ARBA" id="ARBA00022695"/>
    </source>
</evidence>
<dbReference type="FunFam" id="2.40.40.20:FF:000019">
    <property type="entry name" value="DNA-directed RNA polymerase II subunit RPB1"/>
    <property type="match status" value="1"/>
</dbReference>
<feature type="compositionally biased region" description="Acidic residues" evidence="14">
    <location>
        <begin position="1420"/>
        <end position="1443"/>
    </location>
</feature>
<evidence type="ECO:0000256" key="6">
    <source>
        <dbReference type="ARBA" id="ARBA00022723"/>
    </source>
</evidence>
<feature type="domain" description="RNA polymerase N-terminal" evidence="15">
    <location>
        <begin position="414"/>
        <end position="732"/>
    </location>
</feature>
<dbReference type="Pfam" id="PF00623">
    <property type="entry name" value="RNA_pol_Rpb1_2"/>
    <property type="match status" value="1"/>
</dbReference>
<feature type="compositionally biased region" description="Acidic residues" evidence="14">
    <location>
        <begin position="1456"/>
        <end position="1471"/>
    </location>
</feature>